<dbReference type="EMBL" id="BSYO01000010">
    <property type="protein sequence ID" value="GMH10740.1"/>
    <property type="molecule type" value="Genomic_DNA"/>
</dbReference>
<evidence type="ECO:0000313" key="10">
    <source>
        <dbReference type="Proteomes" id="UP001279734"/>
    </source>
</evidence>
<evidence type="ECO:0000256" key="6">
    <source>
        <dbReference type="ARBA" id="ARBA00047388"/>
    </source>
</evidence>
<reference evidence="9" key="1">
    <citation type="submission" date="2023-05" db="EMBL/GenBank/DDBJ databases">
        <title>Nepenthes gracilis genome sequencing.</title>
        <authorList>
            <person name="Fukushima K."/>
        </authorList>
    </citation>
    <scope>NUCLEOTIDE SEQUENCE</scope>
    <source>
        <strain evidence="9">SING2019-196</strain>
    </source>
</reference>
<comment type="caution">
    <text evidence="9">The sequence shown here is derived from an EMBL/GenBank/DDBJ whole genome shotgun (WGS) entry which is preliminary data.</text>
</comment>
<keyword evidence="10" id="KW-1185">Reference proteome</keyword>
<evidence type="ECO:0000256" key="5">
    <source>
        <dbReference type="ARBA" id="ARBA00025782"/>
    </source>
</evidence>
<evidence type="ECO:0000256" key="4">
    <source>
        <dbReference type="ARBA" id="ARBA00023027"/>
    </source>
</evidence>
<dbReference type="Gene3D" id="3.40.30.10">
    <property type="entry name" value="Glutaredoxin"/>
    <property type="match status" value="2"/>
</dbReference>
<comment type="catalytic activity">
    <reaction evidence="7">
        <text>[protein]-dithiol + NADP(+) = [protein]-disulfide + NADPH + H(+)</text>
        <dbReference type="Rhea" id="RHEA:18753"/>
        <dbReference type="Rhea" id="RHEA-COMP:10593"/>
        <dbReference type="Rhea" id="RHEA-COMP:10594"/>
        <dbReference type="ChEBI" id="CHEBI:15378"/>
        <dbReference type="ChEBI" id="CHEBI:29950"/>
        <dbReference type="ChEBI" id="CHEBI:50058"/>
        <dbReference type="ChEBI" id="CHEBI:57783"/>
        <dbReference type="ChEBI" id="CHEBI:58349"/>
        <dbReference type="EC" id="1.8.1.8"/>
    </reaction>
</comment>
<dbReference type="GO" id="GO:0004791">
    <property type="term" value="F:thioredoxin-disulfide reductase (NADPH) activity"/>
    <property type="evidence" value="ECO:0007669"/>
    <property type="project" value="InterPro"/>
</dbReference>
<dbReference type="PROSITE" id="PS51352">
    <property type="entry name" value="THIOREDOXIN_2"/>
    <property type="match status" value="2"/>
</dbReference>
<evidence type="ECO:0000256" key="3">
    <source>
        <dbReference type="ARBA" id="ARBA00023002"/>
    </source>
</evidence>
<dbReference type="InterPro" id="IPR004146">
    <property type="entry name" value="DC1"/>
</dbReference>
<dbReference type="AlphaFoldDB" id="A0AAD3XNH0"/>
<dbReference type="InterPro" id="IPR045870">
    <property type="entry name" value="TryX_NRX_thioredoxin_dom"/>
</dbReference>
<comment type="similarity">
    <text evidence="5">Belongs to the nucleoredoxin family.</text>
</comment>
<dbReference type="InterPro" id="IPR012336">
    <property type="entry name" value="Thioredoxin-like_fold"/>
</dbReference>
<dbReference type="InterPro" id="IPR046349">
    <property type="entry name" value="C1-like_sf"/>
</dbReference>
<evidence type="ECO:0000256" key="1">
    <source>
        <dbReference type="ARBA" id="ARBA00012612"/>
    </source>
</evidence>
<evidence type="ECO:0000256" key="7">
    <source>
        <dbReference type="ARBA" id="ARBA00047804"/>
    </source>
</evidence>
<proteinExistence type="inferred from homology"/>
<dbReference type="PANTHER" id="PTHR13871">
    <property type="entry name" value="THIOREDOXIN"/>
    <property type="match status" value="1"/>
</dbReference>
<dbReference type="InterPro" id="IPR036249">
    <property type="entry name" value="Thioredoxin-like_sf"/>
</dbReference>
<protein>
    <recommendedName>
        <fullName evidence="1">protein-disulfide reductase</fullName>
        <ecNumber evidence="1">1.8.1.8</ecNumber>
    </recommendedName>
</protein>
<feature type="domain" description="Thioredoxin" evidence="8">
    <location>
        <begin position="210"/>
        <end position="369"/>
    </location>
</feature>
<accession>A0AAD3XNH0</accession>
<keyword evidence="4" id="KW-0520">NAD</keyword>
<evidence type="ECO:0000256" key="2">
    <source>
        <dbReference type="ARBA" id="ARBA00022737"/>
    </source>
</evidence>
<dbReference type="Pfam" id="PF03107">
    <property type="entry name" value="C1_2"/>
    <property type="match status" value="1"/>
</dbReference>
<dbReference type="CDD" id="cd03009">
    <property type="entry name" value="TryX_like_TryX_NRX"/>
    <property type="match status" value="2"/>
</dbReference>
<dbReference type="Proteomes" id="UP001279734">
    <property type="component" value="Unassembled WGS sequence"/>
</dbReference>
<evidence type="ECO:0000313" key="9">
    <source>
        <dbReference type="EMBL" id="GMH10740.1"/>
    </source>
</evidence>
<comment type="catalytic activity">
    <reaction evidence="6">
        <text>[protein]-dithiol + NAD(+) = [protein]-disulfide + NADH + H(+)</text>
        <dbReference type="Rhea" id="RHEA:18749"/>
        <dbReference type="Rhea" id="RHEA-COMP:10593"/>
        <dbReference type="Rhea" id="RHEA-COMP:10594"/>
        <dbReference type="ChEBI" id="CHEBI:15378"/>
        <dbReference type="ChEBI" id="CHEBI:29950"/>
        <dbReference type="ChEBI" id="CHEBI:50058"/>
        <dbReference type="ChEBI" id="CHEBI:57540"/>
        <dbReference type="ChEBI" id="CHEBI:57945"/>
        <dbReference type="EC" id="1.8.1.8"/>
    </reaction>
</comment>
<dbReference type="EC" id="1.8.1.8" evidence="1"/>
<dbReference type="SUPFAM" id="SSF52833">
    <property type="entry name" value="Thioredoxin-like"/>
    <property type="match status" value="2"/>
</dbReference>
<keyword evidence="3" id="KW-0560">Oxidoreductase</keyword>
<keyword evidence="2" id="KW-0677">Repeat</keyword>
<feature type="domain" description="Thioredoxin" evidence="8">
    <location>
        <begin position="57"/>
        <end position="205"/>
    </location>
</feature>
<organism evidence="9 10">
    <name type="scientific">Nepenthes gracilis</name>
    <name type="common">Slender pitcher plant</name>
    <dbReference type="NCBI Taxonomy" id="150966"/>
    <lineage>
        <taxon>Eukaryota</taxon>
        <taxon>Viridiplantae</taxon>
        <taxon>Streptophyta</taxon>
        <taxon>Embryophyta</taxon>
        <taxon>Tracheophyta</taxon>
        <taxon>Spermatophyta</taxon>
        <taxon>Magnoliopsida</taxon>
        <taxon>eudicotyledons</taxon>
        <taxon>Gunneridae</taxon>
        <taxon>Pentapetalae</taxon>
        <taxon>Caryophyllales</taxon>
        <taxon>Nepenthaceae</taxon>
        <taxon>Nepenthes</taxon>
    </lineage>
</organism>
<dbReference type="PANTHER" id="PTHR13871:SF81">
    <property type="entry name" value="NUCLEOREDOXIN 3-RELATED"/>
    <property type="match status" value="1"/>
</dbReference>
<dbReference type="InterPro" id="IPR013766">
    <property type="entry name" value="Thioredoxin_domain"/>
</dbReference>
<dbReference type="Pfam" id="PF13905">
    <property type="entry name" value="Thioredoxin_8"/>
    <property type="match status" value="2"/>
</dbReference>
<name>A0AAD3XNH0_NEPGR</name>
<evidence type="ECO:0000259" key="8">
    <source>
        <dbReference type="PROSITE" id="PS51352"/>
    </source>
</evidence>
<dbReference type="InterPro" id="IPR052259">
    <property type="entry name" value="Nucleoredoxin-like"/>
</dbReference>
<sequence>MKSRKYKFIIRSMRPWEKFEEFGLWFIVNLEGSFCLNSMDGADCYQAEHPGRNDHETMILASKGVEFLVSAEGKEVPLTHGDGKTICLYFSANWCRPCKAFTPQLVQLYNNLLKKTGEKLEIIFVSFDRDEESFKEHFKGMPWLAVPFNLNLHRRLSHHFNVHHIPSLIPLCSDGKSEENAVDLIEEYGADAFPFTRKRREELKAIDEAKRQGGKLEELLACEGRNYAISKDGRKIPVSELIGKTIGLYFGAYWCPPSRIFTLRLIEAYTELVIAQKQPFEVIFISTDRDRDEFDCSLSTMPWLAIPYEDKIRQDLRRIFEIKGIPSLVLIGVDGKIISTNGRALVSSYGAMAFPFTESRIAGIEAALREEGGSLPRVVRDPKHEHELKLDMARAYRCDACEKQGKFWAFSCDVCDYDLHPACVEEIF</sequence>
<dbReference type="SUPFAM" id="SSF57889">
    <property type="entry name" value="Cysteine-rich domain"/>
    <property type="match status" value="1"/>
</dbReference>
<gene>
    <name evidence="9" type="ORF">Nepgr_012581</name>
</gene>